<dbReference type="EMBL" id="JANFYT010000029">
    <property type="protein sequence ID" value="MCQ4815168.1"/>
    <property type="molecule type" value="Genomic_DNA"/>
</dbReference>
<protein>
    <submittedName>
        <fullName evidence="5">Helix-turn-helix domain-containing protein</fullName>
    </submittedName>
</protein>
<evidence type="ECO:0000313" key="6">
    <source>
        <dbReference type="Proteomes" id="UP001205919"/>
    </source>
</evidence>
<dbReference type="GO" id="GO:0003700">
    <property type="term" value="F:DNA-binding transcription factor activity"/>
    <property type="evidence" value="ECO:0007669"/>
    <property type="project" value="TreeGrafter"/>
</dbReference>
<accession>A0AAW5K8U2</accession>
<keyword evidence="1" id="KW-0805">Transcription regulation</keyword>
<dbReference type="CDD" id="cd00093">
    <property type="entry name" value="HTH_XRE"/>
    <property type="match status" value="1"/>
</dbReference>
<dbReference type="InterPro" id="IPR050807">
    <property type="entry name" value="TransReg_Diox_bact_type"/>
</dbReference>
<gene>
    <name evidence="5" type="ORF">NE630_12070</name>
</gene>
<proteinExistence type="predicted"/>
<dbReference type="GO" id="GO:0005829">
    <property type="term" value="C:cytosol"/>
    <property type="evidence" value="ECO:0007669"/>
    <property type="project" value="TreeGrafter"/>
</dbReference>
<evidence type="ECO:0000256" key="2">
    <source>
        <dbReference type="ARBA" id="ARBA00023125"/>
    </source>
</evidence>
<dbReference type="CDD" id="cd02209">
    <property type="entry name" value="cupin_XRE_C"/>
    <property type="match status" value="1"/>
</dbReference>
<keyword evidence="3" id="KW-0804">Transcription</keyword>
<dbReference type="RefSeq" id="WP_008709036.1">
    <property type="nucleotide sequence ID" value="NZ_CABKQM010000002.1"/>
</dbReference>
<evidence type="ECO:0000313" key="5">
    <source>
        <dbReference type="EMBL" id="MCQ4815168.1"/>
    </source>
</evidence>
<reference evidence="5 6" key="1">
    <citation type="submission" date="2022-06" db="EMBL/GenBank/DDBJ databases">
        <title>Isolation of gut microbiota from human fecal samples.</title>
        <authorList>
            <person name="Pamer E.G."/>
            <person name="Barat B."/>
            <person name="Waligurski E."/>
            <person name="Medina S."/>
            <person name="Paddock L."/>
            <person name="Mostad J."/>
        </authorList>
    </citation>
    <scope>NUCLEOTIDE SEQUENCE [LARGE SCALE GENOMIC DNA]</scope>
    <source>
        <strain evidence="5 6">DFI.9.90</strain>
    </source>
</reference>
<dbReference type="AlphaFoldDB" id="A0AAW5K8U2"/>
<sequence length="185" mass="20510">MENINSVVADNLKRLRDERKLSLEATAKLSGVSKSMLGQIERGEANPTVSTVWKIAGGLKISFTELMTRPEKDYETVDIRQVEPLLEDGGRYRNFPVFPFDAARRFEMLYVEIDPGGRLEAEPHPAGTQEFITAFSGELAVTANGEAFSIKGGGSSLRFKADTPHSYKNTGDEICRLSMIIYYPG</sequence>
<dbReference type="InterPro" id="IPR014710">
    <property type="entry name" value="RmlC-like_jellyroll"/>
</dbReference>
<dbReference type="InterPro" id="IPR010982">
    <property type="entry name" value="Lambda_DNA-bd_dom_sf"/>
</dbReference>
<dbReference type="InterPro" id="IPR011051">
    <property type="entry name" value="RmlC_Cupin_sf"/>
</dbReference>
<dbReference type="SUPFAM" id="SSF47413">
    <property type="entry name" value="lambda repressor-like DNA-binding domains"/>
    <property type="match status" value="1"/>
</dbReference>
<dbReference type="PANTHER" id="PTHR46797">
    <property type="entry name" value="HTH-TYPE TRANSCRIPTIONAL REGULATOR"/>
    <property type="match status" value="1"/>
</dbReference>
<comment type="caution">
    <text evidence="5">The sequence shown here is derived from an EMBL/GenBank/DDBJ whole genome shotgun (WGS) entry which is preliminary data.</text>
</comment>
<dbReference type="SMART" id="SM00530">
    <property type="entry name" value="HTH_XRE"/>
    <property type="match status" value="1"/>
</dbReference>
<organism evidence="5 6">
    <name type="scientific">Cloacibacillus evryensis</name>
    <dbReference type="NCBI Taxonomy" id="508460"/>
    <lineage>
        <taxon>Bacteria</taxon>
        <taxon>Thermotogati</taxon>
        <taxon>Synergistota</taxon>
        <taxon>Synergistia</taxon>
        <taxon>Synergistales</taxon>
        <taxon>Synergistaceae</taxon>
        <taxon>Cloacibacillus</taxon>
    </lineage>
</organism>
<feature type="domain" description="HTH cro/C1-type" evidence="4">
    <location>
        <begin position="12"/>
        <end position="66"/>
    </location>
</feature>
<dbReference type="PANTHER" id="PTHR46797:SF23">
    <property type="entry name" value="HTH-TYPE TRANSCRIPTIONAL REGULATOR SUTR"/>
    <property type="match status" value="1"/>
</dbReference>
<dbReference type="PROSITE" id="PS50943">
    <property type="entry name" value="HTH_CROC1"/>
    <property type="match status" value="1"/>
</dbReference>
<evidence type="ECO:0000256" key="3">
    <source>
        <dbReference type="ARBA" id="ARBA00023163"/>
    </source>
</evidence>
<dbReference type="Gene3D" id="2.60.120.10">
    <property type="entry name" value="Jelly Rolls"/>
    <property type="match status" value="1"/>
</dbReference>
<dbReference type="Pfam" id="PF07883">
    <property type="entry name" value="Cupin_2"/>
    <property type="match status" value="1"/>
</dbReference>
<dbReference type="Pfam" id="PF01381">
    <property type="entry name" value="HTH_3"/>
    <property type="match status" value="1"/>
</dbReference>
<dbReference type="Gene3D" id="1.10.260.40">
    <property type="entry name" value="lambda repressor-like DNA-binding domains"/>
    <property type="match status" value="1"/>
</dbReference>
<name>A0AAW5K8U2_9BACT</name>
<evidence type="ECO:0000256" key="1">
    <source>
        <dbReference type="ARBA" id="ARBA00023015"/>
    </source>
</evidence>
<dbReference type="InterPro" id="IPR001387">
    <property type="entry name" value="Cro/C1-type_HTH"/>
</dbReference>
<dbReference type="InterPro" id="IPR013096">
    <property type="entry name" value="Cupin_2"/>
</dbReference>
<evidence type="ECO:0000259" key="4">
    <source>
        <dbReference type="PROSITE" id="PS50943"/>
    </source>
</evidence>
<keyword evidence="6" id="KW-1185">Reference proteome</keyword>
<dbReference type="SUPFAM" id="SSF51182">
    <property type="entry name" value="RmlC-like cupins"/>
    <property type="match status" value="1"/>
</dbReference>
<dbReference type="Proteomes" id="UP001205919">
    <property type="component" value="Unassembled WGS sequence"/>
</dbReference>
<dbReference type="GO" id="GO:0003677">
    <property type="term" value="F:DNA binding"/>
    <property type="evidence" value="ECO:0007669"/>
    <property type="project" value="UniProtKB-KW"/>
</dbReference>
<keyword evidence="2" id="KW-0238">DNA-binding</keyword>